<evidence type="ECO:0000313" key="3">
    <source>
        <dbReference type="Proteomes" id="UP001596364"/>
    </source>
</evidence>
<comment type="caution">
    <text evidence="2">The sequence shown here is derived from an EMBL/GenBank/DDBJ whole genome shotgun (WGS) entry which is preliminary data.</text>
</comment>
<dbReference type="SUPFAM" id="SSF53850">
    <property type="entry name" value="Periplasmic binding protein-like II"/>
    <property type="match status" value="1"/>
</dbReference>
<dbReference type="EMBL" id="JBHSUS010000001">
    <property type="protein sequence ID" value="MFC6440074.1"/>
    <property type="molecule type" value="Genomic_DNA"/>
</dbReference>
<accession>A0ABW1XN40</accession>
<evidence type="ECO:0000256" key="1">
    <source>
        <dbReference type="SAM" id="SignalP"/>
    </source>
</evidence>
<reference evidence="3" key="1">
    <citation type="journal article" date="2019" name="Int. J. Syst. Evol. Microbiol.">
        <title>The Global Catalogue of Microorganisms (GCM) 10K type strain sequencing project: providing services to taxonomists for standard genome sequencing and annotation.</title>
        <authorList>
            <consortium name="The Broad Institute Genomics Platform"/>
            <consortium name="The Broad Institute Genome Sequencing Center for Infectious Disease"/>
            <person name="Wu L."/>
            <person name="Ma J."/>
        </authorList>
    </citation>
    <scope>NUCLEOTIDE SEQUENCE [LARGE SCALE GENOMIC DNA]</scope>
    <source>
        <strain evidence="3">CGMCC 1.16031</strain>
    </source>
</reference>
<proteinExistence type="predicted"/>
<dbReference type="Gene3D" id="3.40.190.10">
    <property type="entry name" value="Periplasmic binding protein-like II"/>
    <property type="match status" value="2"/>
</dbReference>
<dbReference type="RefSeq" id="WP_131256961.1">
    <property type="nucleotide sequence ID" value="NZ_JBHSUS010000001.1"/>
</dbReference>
<feature type="chain" id="PRO_5045338916" evidence="1">
    <location>
        <begin position="33"/>
        <end position="271"/>
    </location>
</feature>
<feature type="signal peptide" evidence="1">
    <location>
        <begin position="1"/>
        <end position="32"/>
    </location>
</feature>
<name>A0ABW1XN40_9ALTE</name>
<sequence length="271" mass="30591">MQRRVFTSMVRVNFAVALLFIVSALTPNSAYSTPITRVVMSVDDYMPYVSSAAPKADYPGYMVEIAQHIFAKRNITLTLESVPYVRAIQLGQEGRIDGMFAVNYPDPVFQAPYIAHGIDRVCLFGNEKQDTLTRLSTRTIGMTNGYNIDDIPELKQVAEELARSTTVIWLSGDNPVVRFLDMLRDRRIDGFIERQYVVDWYSKNLPKRYAYPKLCSGDKPSYILFFTASPNSAALAEIIHSGVKDLRASGQLGAILTKYAIEDWQQTDIQH</sequence>
<evidence type="ECO:0000313" key="2">
    <source>
        <dbReference type="EMBL" id="MFC6440074.1"/>
    </source>
</evidence>
<organism evidence="2 3">
    <name type="scientific">Pseudobowmanella zhangzhouensis</name>
    <dbReference type="NCBI Taxonomy" id="1537679"/>
    <lineage>
        <taxon>Bacteria</taxon>
        <taxon>Pseudomonadati</taxon>
        <taxon>Pseudomonadota</taxon>
        <taxon>Gammaproteobacteria</taxon>
        <taxon>Alteromonadales</taxon>
        <taxon>Alteromonadaceae</taxon>
    </lineage>
</organism>
<keyword evidence="1" id="KW-0732">Signal</keyword>
<gene>
    <name evidence="2" type="ORF">ACFP85_07945</name>
</gene>
<dbReference type="Proteomes" id="UP001596364">
    <property type="component" value="Unassembled WGS sequence"/>
</dbReference>
<keyword evidence="3" id="KW-1185">Reference proteome</keyword>
<protein>
    <submittedName>
        <fullName evidence="2">Substrate-binding periplasmic protein</fullName>
    </submittedName>
</protein>